<accession>Q1N5H3</accession>
<dbReference type="STRING" id="207949.RED65_11264"/>
<proteinExistence type="predicted"/>
<dbReference type="HOGENOM" id="CLU_1286688_0_0_6"/>
<feature type="signal peptide" evidence="1">
    <location>
        <begin position="1"/>
        <end position="24"/>
    </location>
</feature>
<dbReference type="EMBL" id="AAQH01000001">
    <property type="protein sequence ID" value="EAT13969.1"/>
    <property type="molecule type" value="Genomic_DNA"/>
</dbReference>
<evidence type="ECO:0000313" key="3">
    <source>
        <dbReference type="Proteomes" id="UP000004263"/>
    </source>
</evidence>
<sequence>MRFSSVISTSFLYLSVLAAPMAQANYDTLFIDAASGEAIEHYRLGYGETSRGEVGDVVTSMLYVGYYRSDDIAKIEDTNIGETEVEVLSIGSGGFGYIEGHHQNGGAEFDFELSQTRVEALDYDRTAIGFRTQVFLPVVAGLQLNLGFNLRPFFLASDWDDQAELEYEYQGGLEYAFNLDAAIYTHYRTMKVIDEDENDVTLAEDVVLGLRFRF</sequence>
<evidence type="ECO:0008006" key="4">
    <source>
        <dbReference type="Google" id="ProtNLM"/>
    </source>
</evidence>
<gene>
    <name evidence="2" type="ORF">RED65_11264</name>
</gene>
<dbReference type="Proteomes" id="UP000004263">
    <property type="component" value="Unassembled WGS sequence"/>
</dbReference>
<protein>
    <recommendedName>
        <fullName evidence="4">Outer membrane protein beta-barrel domain-containing protein</fullName>
    </recommendedName>
</protein>
<keyword evidence="3" id="KW-1185">Reference proteome</keyword>
<comment type="caution">
    <text evidence="2">The sequence shown here is derived from an EMBL/GenBank/DDBJ whole genome shotgun (WGS) entry which is preliminary data.</text>
</comment>
<evidence type="ECO:0000313" key="2">
    <source>
        <dbReference type="EMBL" id="EAT13969.1"/>
    </source>
</evidence>
<reference evidence="2 3" key="1">
    <citation type="submission" date="2006-03" db="EMBL/GenBank/DDBJ databases">
        <authorList>
            <person name="Pinhassi J."/>
            <person name="Pedros-Alio C."/>
            <person name="Ferriera S."/>
            <person name="Johnson J."/>
            <person name="Kravitz S."/>
            <person name="Halpern A."/>
            <person name="Remington K."/>
            <person name="Beeson K."/>
            <person name="Tran B."/>
            <person name="Rogers Y.-H."/>
            <person name="Friedman R."/>
            <person name="Venter J.C."/>
        </authorList>
    </citation>
    <scope>NUCLEOTIDE SEQUENCE [LARGE SCALE GENOMIC DNA]</scope>
    <source>
        <strain evidence="2 3">RED65</strain>
    </source>
</reference>
<evidence type="ECO:0000256" key="1">
    <source>
        <dbReference type="SAM" id="SignalP"/>
    </source>
</evidence>
<feature type="chain" id="PRO_5004195003" description="Outer membrane protein beta-barrel domain-containing protein" evidence="1">
    <location>
        <begin position="25"/>
        <end position="214"/>
    </location>
</feature>
<dbReference type="RefSeq" id="WP_007017387.1">
    <property type="nucleotide sequence ID" value="NZ_CH724113.1"/>
</dbReference>
<organism evidence="2 3">
    <name type="scientific">Bermanella marisrubri</name>
    <dbReference type="NCBI Taxonomy" id="207949"/>
    <lineage>
        <taxon>Bacteria</taxon>
        <taxon>Pseudomonadati</taxon>
        <taxon>Pseudomonadota</taxon>
        <taxon>Gammaproteobacteria</taxon>
        <taxon>Oceanospirillales</taxon>
        <taxon>Oceanospirillaceae</taxon>
        <taxon>Bermanella</taxon>
    </lineage>
</organism>
<name>Q1N5H3_9GAMM</name>
<keyword evidence="1" id="KW-0732">Signal</keyword>
<dbReference type="AlphaFoldDB" id="Q1N5H3"/>